<keyword evidence="1" id="KW-0732">Signal</keyword>
<feature type="chain" id="PRO_5040885368" description="Secreted protein" evidence="1">
    <location>
        <begin position="37"/>
        <end position="100"/>
    </location>
</feature>
<protein>
    <recommendedName>
        <fullName evidence="4">Secreted protein</fullName>
    </recommendedName>
</protein>
<dbReference type="EMBL" id="JAPQKS010000002">
    <property type="protein sequence ID" value="KAJ5246485.1"/>
    <property type="molecule type" value="Genomic_DNA"/>
</dbReference>
<reference evidence="2" key="2">
    <citation type="journal article" date="2023" name="IMA Fungus">
        <title>Comparative genomic study of the Penicillium genus elucidates a diverse pangenome and 15 lateral gene transfer events.</title>
        <authorList>
            <person name="Petersen C."/>
            <person name="Sorensen T."/>
            <person name="Nielsen M.R."/>
            <person name="Sondergaard T.E."/>
            <person name="Sorensen J.L."/>
            <person name="Fitzpatrick D.A."/>
            <person name="Frisvad J.C."/>
            <person name="Nielsen K.L."/>
        </authorList>
    </citation>
    <scope>NUCLEOTIDE SEQUENCE</scope>
    <source>
        <strain evidence="2">IBT 19713</strain>
    </source>
</reference>
<keyword evidence="3" id="KW-1185">Reference proteome</keyword>
<dbReference type="AlphaFoldDB" id="A0A9W9PGQ6"/>
<proteinExistence type="predicted"/>
<evidence type="ECO:0000313" key="2">
    <source>
        <dbReference type="EMBL" id="KAJ5246485.1"/>
    </source>
</evidence>
<organism evidence="2 3">
    <name type="scientific">Penicillium chermesinum</name>
    <dbReference type="NCBI Taxonomy" id="63820"/>
    <lineage>
        <taxon>Eukaryota</taxon>
        <taxon>Fungi</taxon>
        <taxon>Dikarya</taxon>
        <taxon>Ascomycota</taxon>
        <taxon>Pezizomycotina</taxon>
        <taxon>Eurotiomycetes</taxon>
        <taxon>Eurotiomycetidae</taxon>
        <taxon>Eurotiales</taxon>
        <taxon>Aspergillaceae</taxon>
        <taxon>Penicillium</taxon>
    </lineage>
</organism>
<comment type="caution">
    <text evidence="2">The sequence shown here is derived from an EMBL/GenBank/DDBJ whole genome shotgun (WGS) entry which is preliminary data.</text>
</comment>
<evidence type="ECO:0000313" key="3">
    <source>
        <dbReference type="Proteomes" id="UP001150941"/>
    </source>
</evidence>
<feature type="signal peptide" evidence="1">
    <location>
        <begin position="1"/>
        <end position="36"/>
    </location>
</feature>
<evidence type="ECO:0000256" key="1">
    <source>
        <dbReference type="SAM" id="SignalP"/>
    </source>
</evidence>
<reference evidence="2" key="1">
    <citation type="submission" date="2022-11" db="EMBL/GenBank/DDBJ databases">
        <authorList>
            <person name="Petersen C."/>
        </authorList>
    </citation>
    <scope>NUCLEOTIDE SEQUENCE</scope>
    <source>
        <strain evidence="2">IBT 19713</strain>
    </source>
</reference>
<dbReference type="Proteomes" id="UP001150941">
    <property type="component" value="Unassembled WGS sequence"/>
</dbReference>
<name>A0A9W9PGQ6_9EURO</name>
<evidence type="ECO:0008006" key="4">
    <source>
        <dbReference type="Google" id="ProtNLM"/>
    </source>
</evidence>
<accession>A0A9W9PGQ6</accession>
<gene>
    <name evidence="2" type="ORF">N7468_001468</name>
</gene>
<dbReference type="GeneID" id="83198068"/>
<sequence>MRNGACNHGLCVKRGLSLTSWCINFSWLCMTGPTMASWGESSDFYDTPCLHRVGPEPPRDVGVFDPVMASCCGKALRPWRFGADTTGLHFALVQLGVVVR</sequence>
<dbReference type="RefSeq" id="XP_058333906.1">
    <property type="nucleotide sequence ID" value="XM_058470765.1"/>
</dbReference>